<organism evidence="2 3">
    <name type="scientific">Flavobacterium microcysteis</name>
    <dbReference type="NCBI Taxonomy" id="2596891"/>
    <lineage>
        <taxon>Bacteria</taxon>
        <taxon>Pseudomonadati</taxon>
        <taxon>Bacteroidota</taxon>
        <taxon>Flavobacteriia</taxon>
        <taxon>Flavobacteriales</taxon>
        <taxon>Flavobacteriaceae</taxon>
        <taxon>Flavobacterium</taxon>
    </lineage>
</organism>
<proteinExistence type="predicted"/>
<dbReference type="RefSeq" id="WP_140002111.1">
    <property type="nucleotide sequence ID" value="NZ_VFJE01000056.1"/>
</dbReference>
<dbReference type="EMBL" id="VFJE01000056">
    <property type="protein sequence ID" value="TPD65700.1"/>
    <property type="molecule type" value="Genomic_DNA"/>
</dbReference>
<keyword evidence="3" id="KW-1185">Reference proteome</keyword>
<protein>
    <submittedName>
        <fullName evidence="2">Alpha/beta hydrolase</fullName>
    </submittedName>
</protein>
<dbReference type="InterPro" id="IPR000073">
    <property type="entry name" value="AB_hydrolase_1"/>
</dbReference>
<dbReference type="Proteomes" id="UP000319175">
    <property type="component" value="Unassembled WGS sequence"/>
</dbReference>
<reference evidence="2 3" key="1">
    <citation type="submission" date="2019-06" db="EMBL/GenBank/DDBJ databases">
        <title>Flavobacterium sp. MaA-Y11 from geoumgang.</title>
        <authorList>
            <person name="Jeong S."/>
        </authorList>
    </citation>
    <scope>NUCLEOTIDE SEQUENCE [LARGE SCALE GENOMIC DNA]</scope>
    <source>
        <strain evidence="2 3">MaA-Y11</strain>
    </source>
</reference>
<reference evidence="2 3" key="2">
    <citation type="submission" date="2019-06" db="EMBL/GenBank/DDBJ databases">
        <authorList>
            <person name="Seo Y."/>
        </authorList>
    </citation>
    <scope>NUCLEOTIDE SEQUENCE [LARGE SCALE GENOMIC DNA]</scope>
    <source>
        <strain evidence="2 3">MaA-Y11</strain>
    </source>
</reference>
<evidence type="ECO:0000259" key="1">
    <source>
        <dbReference type="Pfam" id="PF00561"/>
    </source>
</evidence>
<dbReference type="GO" id="GO:0016020">
    <property type="term" value="C:membrane"/>
    <property type="evidence" value="ECO:0007669"/>
    <property type="project" value="TreeGrafter"/>
</dbReference>
<sequence length="263" mass="29508">MAQNNGRWVPINGKRLYIEFQKTYENQPTLVFLHDSLGCTSLWRDFPQKLAEAVQCNVLVYDRLGYGKSDPMLTHERPVNYLEAEADVLDSLLAALDIDNAILFGHSDGGSVALITASQYGKRIKAVICEAAHIFVEEVTLKGIREAMGAYKTTDLPQRLQKYHGDKVEMLFKAWTETWTRDDFRNWNIEHFLPAITCPLLFIQGEADEYGTMEQAEKTVSQVSGTASVFSIPGIGHTPHKEAFEVTIAAVKSFFGKSELARS</sequence>
<evidence type="ECO:0000313" key="2">
    <source>
        <dbReference type="EMBL" id="TPD65700.1"/>
    </source>
</evidence>
<feature type="domain" description="AB hydrolase-1" evidence="1">
    <location>
        <begin position="28"/>
        <end position="132"/>
    </location>
</feature>
<dbReference type="InterPro" id="IPR050266">
    <property type="entry name" value="AB_hydrolase_sf"/>
</dbReference>
<dbReference type="AlphaFoldDB" id="A0A501PYR7"/>
<dbReference type="PANTHER" id="PTHR43798">
    <property type="entry name" value="MONOACYLGLYCEROL LIPASE"/>
    <property type="match status" value="1"/>
</dbReference>
<dbReference type="GO" id="GO:0016787">
    <property type="term" value="F:hydrolase activity"/>
    <property type="evidence" value="ECO:0007669"/>
    <property type="project" value="UniProtKB-KW"/>
</dbReference>
<dbReference type="PANTHER" id="PTHR43798:SF33">
    <property type="entry name" value="HYDROLASE, PUTATIVE (AFU_ORTHOLOGUE AFUA_2G14860)-RELATED"/>
    <property type="match status" value="1"/>
</dbReference>
<accession>A0A501PYR7</accession>
<dbReference type="InterPro" id="IPR029058">
    <property type="entry name" value="AB_hydrolase_fold"/>
</dbReference>
<comment type="caution">
    <text evidence="2">The sequence shown here is derived from an EMBL/GenBank/DDBJ whole genome shotgun (WGS) entry which is preliminary data.</text>
</comment>
<dbReference type="Gene3D" id="3.40.50.1820">
    <property type="entry name" value="alpha/beta hydrolase"/>
    <property type="match status" value="1"/>
</dbReference>
<name>A0A501PYR7_9FLAO</name>
<keyword evidence="2" id="KW-0378">Hydrolase</keyword>
<gene>
    <name evidence="2" type="ORF">FJA49_16055</name>
</gene>
<dbReference type="OrthoDB" id="135231at2"/>
<dbReference type="SUPFAM" id="SSF53474">
    <property type="entry name" value="alpha/beta-Hydrolases"/>
    <property type="match status" value="1"/>
</dbReference>
<dbReference type="Pfam" id="PF00561">
    <property type="entry name" value="Abhydrolase_1"/>
    <property type="match status" value="1"/>
</dbReference>
<evidence type="ECO:0000313" key="3">
    <source>
        <dbReference type="Proteomes" id="UP000319175"/>
    </source>
</evidence>